<dbReference type="Pfam" id="PF02588">
    <property type="entry name" value="YitT_membrane"/>
    <property type="match status" value="1"/>
</dbReference>
<dbReference type="Pfam" id="PF10035">
    <property type="entry name" value="DUF2179"/>
    <property type="match status" value="1"/>
</dbReference>
<keyword evidence="2" id="KW-1003">Cell membrane</keyword>
<dbReference type="EMBL" id="JACHXK010000001">
    <property type="protein sequence ID" value="MBB3108644.1"/>
    <property type="molecule type" value="Genomic_DNA"/>
</dbReference>
<keyword evidence="4 6" id="KW-1133">Transmembrane helix</keyword>
<dbReference type="PANTHER" id="PTHR33545:SF10">
    <property type="entry name" value="UPF0750 MEMBRANE PROTEIN YPJC"/>
    <property type="match status" value="1"/>
</dbReference>
<reference evidence="8 9" key="1">
    <citation type="submission" date="2020-08" db="EMBL/GenBank/DDBJ databases">
        <title>Genomic Encyclopedia of Type Strains, Phase III (KMG-III): the genomes of soil and plant-associated and newly described type strains.</title>
        <authorList>
            <person name="Whitman W."/>
        </authorList>
    </citation>
    <scope>NUCLEOTIDE SEQUENCE [LARGE SCALE GENOMIC DNA]</scope>
    <source>
        <strain evidence="8 9">CECT 5862</strain>
    </source>
</reference>
<comment type="caution">
    <text evidence="8">The sequence shown here is derived from an EMBL/GenBank/DDBJ whole genome shotgun (WGS) entry which is preliminary data.</text>
</comment>
<dbReference type="CDD" id="cd16380">
    <property type="entry name" value="YitT_C"/>
    <property type="match status" value="1"/>
</dbReference>
<evidence type="ECO:0000313" key="8">
    <source>
        <dbReference type="EMBL" id="MBB3108644.1"/>
    </source>
</evidence>
<dbReference type="Proteomes" id="UP000570361">
    <property type="component" value="Unassembled WGS sequence"/>
</dbReference>
<evidence type="ECO:0000313" key="9">
    <source>
        <dbReference type="Proteomes" id="UP000570361"/>
    </source>
</evidence>
<keyword evidence="9" id="KW-1185">Reference proteome</keyword>
<comment type="subcellular location">
    <subcellularLocation>
        <location evidence="1">Cell membrane</location>
        <topology evidence="1">Multi-pass membrane protein</topology>
    </subcellularLocation>
</comment>
<feature type="transmembrane region" description="Helical" evidence="6">
    <location>
        <begin position="145"/>
        <end position="163"/>
    </location>
</feature>
<dbReference type="InterPro" id="IPR051461">
    <property type="entry name" value="UPF0750_membrane"/>
</dbReference>
<evidence type="ECO:0000256" key="6">
    <source>
        <dbReference type="SAM" id="Phobius"/>
    </source>
</evidence>
<dbReference type="GO" id="GO:0005886">
    <property type="term" value="C:plasma membrane"/>
    <property type="evidence" value="ECO:0007669"/>
    <property type="project" value="UniProtKB-SubCell"/>
</dbReference>
<keyword evidence="5 6" id="KW-0472">Membrane</keyword>
<dbReference type="InterPro" id="IPR015867">
    <property type="entry name" value="N-reg_PII/ATP_PRibTrfase_C"/>
</dbReference>
<feature type="transmembrane region" description="Helical" evidence="6">
    <location>
        <begin position="47"/>
        <end position="67"/>
    </location>
</feature>
<accession>A0A7W5FL41</accession>
<feature type="transmembrane region" description="Helical" evidence="6">
    <location>
        <begin position="74"/>
        <end position="92"/>
    </location>
</feature>
<keyword evidence="3 6" id="KW-0812">Transmembrane</keyword>
<dbReference type="Gene3D" id="3.30.70.120">
    <property type="match status" value="1"/>
</dbReference>
<feature type="domain" description="DUF2179" evidence="7">
    <location>
        <begin position="216"/>
        <end position="270"/>
    </location>
</feature>
<feature type="transmembrane region" description="Helical" evidence="6">
    <location>
        <begin position="7"/>
        <end position="27"/>
    </location>
</feature>
<evidence type="ECO:0000256" key="2">
    <source>
        <dbReference type="ARBA" id="ARBA00022475"/>
    </source>
</evidence>
<proteinExistence type="predicted"/>
<dbReference type="PIRSF" id="PIRSF006483">
    <property type="entry name" value="Membrane_protein_YitT"/>
    <property type="match status" value="1"/>
</dbReference>
<dbReference type="AlphaFoldDB" id="A0A7W5FL41"/>
<evidence type="ECO:0000259" key="7">
    <source>
        <dbReference type="Pfam" id="PF10035"/>
    </source>
</evidence>
<evidence type="ECO:0000256" key="5">
    <source>
        <dbReference type="ARBA" id="ARBA00023136"/>
    </source>
</evidence>
<evidence type="ECO:0000256" key="4">
    <source>
        <dbReference type="ARBA" id="ARBA00022989"/>
    </source>
</evidence>
<name>A0A7W5FL41_9BACL</name>
<organism evidence="8 9">
    <name type="scientific">Paenibacillus phyllosphaerae</name>
    <dbReference type="NCBI Taxonomy" id="274593"/>
    <lineage>
        <taxon>Bacteria</taxon>
        <taxon>Bacillati</taxon>
        <taxon>Bacillota</taxon>
        <taxon>Bacilli</taxon>
        <taxon>Bacillales</taxon>
        <taxon>Paenibacillaceae</taxon>
        <taxon>Paenibacillus</taxon>
    </lineage>
</organism>
<sequence>MRIKVTNVLAIILGSAIMGFGVNYFNIANGLAEGGIMGVSLILNYVLGWNPGLTSILINIPLLLLGWKVMGRVSFIYAMIGAVSLSVFLYMFEFATKPLGDPLLASLYAGAFVGIGLGIVFRYGGMTDGMDVVAMLCKQYLGWSLGKTLFLTDAVIIVVSLVYLDLHRAMYTFIAITVGARLIDFVQEGSYSAKAATIISSQPEVIAAKVLEQMKRGVTFLNGKGAYTSEPKEIVYCVVSHREIGRLKTIVMEADPSAFVIFNDVHEVVGKGFNNQPG</sequence>
<feature type="transmembrane region" description="Helical" evidence="6">
    <location>
        <begin position="104"/>
        <end position="124"/>
    </location>
</feature>
<dbReference type="PANTHER" id="PTHR33545">
    <property type="entry name" value="UPF0750 MEMBRANE PROTEIN YITT-RELATED"/>
    <property type="match status" value="1"/>
</dbReference>
<dbReference type="RefSeq" id="WP_183596925.1">
    <property type="nucleotide sequence ID" value="NZ_JACHXK010000001.1"/>
</dbReference>
<evidence type="ECO:0000256" key="3">
    <source>
        <dbReference type="ARBA" id="ARBA00022692"/>
    </source>
</evidence>
<dbReference type="InterPro" id="IPR019264">
    <property type="entry name" value="DUF2179"/>
</dbReference>
<dbReference type="InterPro" id="IPR003740">
    <property type="entry name" value="YitT"/>
</dbReference>
<protein>
    <submittedName>
        <fullName evidence="8">Uncharacterized membrane-anchored protein YitT (DUF2179 family)</fullName>
    </submittedName>
</protein>
<gene>
    <name evidence="8" type="ORF">FHS18_000672</name>
</gene>
<evidence type="ECO:0000256" key="1">
    <source>
        <dbReference type="ARBA" id="ARBA00004651"/>
    </source>
</evidence>